<dbReference type="GO" id="GO:0016020">
    <property type="term" value="C:membrane"/>
    <property type="evidence" value="ECO:0007669"/>
    <property type="project" value="UniProtKB-SubCell"/>
</dbReference>
<feature type="domain" description="Squalene epoxidase" evidence="14">
    <location>
        <begin position="204"/>
        <end position="478"/>
    </location>
</feature>
<comment type="cofactor">
    <cofactor evidence="1 13">
        <name>FAD</name>
        <dbReference type="ChEBI" id="CHEBI:57692"/>
    </cofactor>
</comment>
<keyword evidence="9 13" id="KW-1133">Transmembrane helix</keyword>
<dbReference type="SUPFAM" id="SSF51905">
    <property type="entry name" value="FAD/NAD(P)-binding domain"/>
    <property type="match status" value="1"/>
</dbReference>
<sequence length="522" mass="57447">MDVAFTHVSLWTLVAFVVTWTVFYVTNRRTKEKKAAKLVDAAAEERKKGGADVIIVGAGVGGSALAYSLAKDGRRVHVIERDLREPERMMGEFMQPGGRLLLAKLGLEDCLEEIEAQKAVGLAVYKDGQEAVAPFPVEDNNNFPYEPSGRSFHNGRFVMRLRQKASSHPNVRMEEGTVKSLIEEKGVIKGVTYKDSAGEETTAFAPLTVVCDGCYSNLRRSLNDNNAEILSYQVGFMTKNCRLDEPEKLHLIMGKPSFIILYQIGDTDVRCVFELFPGNIPSIANGEMITFMKNTIAPQIPLKLCKIFLKGLDDGAHIKTMPTKSMAATLSEKEGVVVLGDAFNMRHPVIASGMMVLLSDILILRGLLKPLSNLGDANKISEVIKSFYAIRKPMSATVNTLGNAFSQVLIASTDEAKEAMRQGCYDYLSSGGFRTSSMMALLGGMNPRPISLIYHLCAMTLSSIGQLLFPFPSPIRIWHSLRLFGMAMEMLVPHLKAEGVNQMLSPTYAAAYRKTYMAATAF</sequence>
<dbReference type="InterPro" id="IPR040125">
    <property type="entry name" value="Squalene_monox"/>
</dbReference>
<keyword evidence="11 13" id="KW-0472">Membrane</keyword>
<comment type="similarity">
    <text evidence="4 13">Belongs to the squalene monooxygenase family.</text>
</comment>
<evidence type="ECO:0000256" key="7">
    <source>
        <dbReference type="ARBA" id="ARBA00022692"/>
    </source>
</evidence>
<keyword evidence="10 13" id="KW-0560">Oxidoreductase</keyword>
<keyword evidence="6 13" id="KW-0285">Flavoprotein</keyword>
<dbReference type="GO" id="GO:0050660">
    <property type="term" value="F:flavin adenine dinucleotide binding"/>
    <property type="evidence" value="ECO:0007669"/>
    <property type="project" value="UniProtKB-UniRule"/>
</dbReference>
<evidence type="ECO:0000313" key="15">
    <source>
        <dbReference type="EMBL" id="KFK27698.1"/>
    </source>
</evidence>
<keyword evidence="16" id="KW-1185">Reference proteome</keyword>
<evidence type="ECO:0000256" key="13">
    <source>
        <dbReference type="RuleBase" id="RU367121"/>
    </source>
</evidence>
<dbReference type="OMA" id="PSARMFY"/>
<dbReference type="Proteomes" id="UP000029120">
    <property type="component" value="Chromosome 8"/>
</dbReference>
<evidence type="ECO:0000259" key="14">
    <source>
        <dbReference type="Pfam" id="PF08491"/>
    </source>
</evidence>
<evidence type="ECO:0000256" key="4">
    <source>
        <dbReference type="ARBA" id="ARBA00008802"/>
    </source>
</evidence>
<dbReference type="Gramene" id="KFK27698">
    <property type="protein sequence ID" value="KFK27698"/>
    <property type="gene ID" value="AALP_AA8G416900"/>
</dbReference>
<comment type="subcellular location">
    <subcellularLocation>
        <location evidence="2 13">Membrane</location>
        <topology evidence="2 13">Multi-pass membrane protein</topology>
    </subcellularLocation>
</comment>
<comment type="function">
    <text evidence="13">Catalyzes the stereospecific oxidation of squalene to (S)-2,3-epoxysqualene, and is considered to be a rate-limiting enzyme in steroid biosynthesis.</text>
</comment>
<dbReference type="InterPro" id="IPR036188">
    <property type="entry name" value="FAD/NAD-bd_sf"/>
</dbReference>
<dbReference type="InterPro" id="IPR013698">
    <property type="entry name" value="Squalene_epoxidase"/>
</dbReference>
<evidence type="ECO:0000256" key="10">
    <source>
        <dbReference type="ARBA" id="ARBA00023002"/>
    </source>
</evidence>
<reference evidence="16" key="1">
    <citation type="journal article" date="2015" name="Nat. Plants">
        <title>Genome expansion of Arabis alpina linked with retrotransposition and reduced symmetric DNA methylation.</title>
        <authorList>
            <person name="Willing E.M."/>
            <person name="Rawat V."/>
            <person name="Mandakova T."/>
            <person name="Maumus F."/>
            <person name="James G.V."/>
            <person name="Nordstroem K.J."/>
            <person name="Becker C."/>
            <person name="Warthmann N."/>
            <person name="Chica C."/>
            <person name="Szarzynska B."/>
            <person name="Zytnicki M."/>
            <person name="Albani M.C."/>
            <person name="Kiefer C."/>
            <person name="Bergonzi S."/>
            <person name="Castaings L."/>
            <person name="Mateos J.L."/>
            <person name="Berns M.C."/>
            <person name="Bujdoso N."/>
            <person name="Piofczyk T."/>
            <person name="de Lorenzo L."/>
            <person name="Barrero-Sicilia C."/>
            <person name="Mateos I."/>
            <person name="Piednoel M."/>
            <person name="Hagmann J."/>
            <person name="Chen-Min-Tao R."/>
            <person name="Iglesias-Fernandez R."/>
            <person name="Schuster S.C."/>
            <person name="Alonso-Blanco C."/>
            <person name="Roudier F."/>
            <person name="Carbonero P."/>
            <person name="Paz-Ares J."/>
            <person name="Davis S.J."/>
            <person name="Pecinka A."/>
            <person name="Quesneville H."/>
            <person name="Colot V."/>
            <person name="Lysak M.A."/>
            <person name="Weigel D."/>
            <person name="Coupland G."/>
            <person name="Schneeberger K."/>
        </authorList>
    </citation>
    <scope>NUCLEOTIDE SEQUENCE [LARGE SCALE GENOMIC DNA]</scope>
    <source>
        <strain evidence="16">cv. Pajares</strain>
    </source>
</reference>
<evidence type="ECO:0000256" key="9">
    <source>
        <dbReference type="ARBA" id="ARBA00022989"/>
    </source>
</evidence>
<comment type="catalytic activity">
    <reaction evidence="12 13">
        <text>squalene + reduced [NADPH--hemoprotein reductase] + O2 = (S)-2,3-epoxysqualene + oxidized [NADPH--hemoprotein reductase] + H2O + H(+)</text>
        <dbReference type="Rhea" id="RHEA:25282"/>
        <dbReference type="Rhea" id="RHEA-COMP:11964"/>
        <dbReference type="Rhea" id="RHEA-COMP:11965"/>
        <dbReference type="ChEBI" id="CHEBI:15377"/>
        <dbReference type="ChEBI" id="CHEBI:15378"/>
        <dbReference type="ChEBI" id="CHEBI:15379"/>
        <dbReference type="ChEBI" id="CHEBI:15440"/>
        <dbReference type="ChEBI" id="CHEBI:15441"/>
        <dbReference type="ChEBI" id="CHEBI:57618"/>
        <dbReference type="ChEBI" id="CHEBI:58210"/>
        <dbReference type="EC" id="1.14.14.17"/>
    </reaction>
</comment>
<evidence type="ECO:0000256" key="8">
    <source>
        <dbReference type="ARBA" id="ARBA00022827"/>
    </source>
</evidence>
<evidence type="ECO:0000313" key="16">
    <source>
        <dbReference type="Proteomes" id="UP000029120"/>
    </source>
</evidence>
<gene>
    <name evidence="15" type="ordered locus">AALP_Aa8g416900</name>
</gene>
<keyword evidence="8 13" id="KW-0274">FAD</keyword>
<organism evidence="15 16">
    <name type="scientific">Arabis alpina</name>
    <name type="common">Alpine rock-cress</name>
    <dbReference type="NCBI Taxonomy" id="50452"/>
    <lineage>
        <taxon>Eukaryota</taxon>
        <taxon>Viridiplantae</taxon>
        <taxon>Streptophyta</taxon>
        <taxon>Embryophyta</taxon>
        <taxon>Tracheophyta</taxon>
        <taxon>Spermatophyta</taxon>
        <taxon>Magnoliopsida</taxon>
        <taxon>eudicotyledons</taxon>
        <taxon>Gunneridae</taxon>
        <taxon>Pentapetalae</taxon>
        <taxon>rosids</taxon>
        <taxon>malvids</taxon>
        <taxon>Brassicales</taxon>
        <taxon>Brassicaceae</taxon>
        <taxon>Arabideae</taxon>
        <taxon>Arabis</taxon>
    </lineage>
</organism>
<dbReference type="Pfam" id="PF13450">
    <property type="entry name" value="NAD_binding_8"/>
    <property type="match status" value="1"/>
</dbReference>
<dbReference type="OrthoDB" id="1085504at2759"/>
<evidence type="ECO:0000256" key="6">
    <source>
        <dbReference type="ARBA" id="ARBA00022630"/>
    </source>
</evidence>
<dbReference type="PRINTS" id="PR00420">
    <property type="entry name" value="RNGMNOXGNASE"/>
</dbReference>
<feature type="transmembrane region" description="Helical" evidence="13">
    <location>
        <begin position="6"/>
        <end position="25"/>
    </location>
</feature>
<dbReference type="AlphaFoldDB" id="A0A087GCU6"/>
<evidence type="ECO:0000256" key="5">
    <source>
        <dbReference type="ARBA" id="ARBA00012312"/>
    </source>
</evidence>
<dbReference type="Pfam" id="PF08491">
    <property type="entry name" value="SE"/>
    <property type="match status" value="1"/>
</dbReference>
<protein>
    <recommendedName>
        <fullName evidence="5 13">Squalene monooxygenase</fullName>
        <ecNumber evidence="5 13">1.14.14.17</ecNumber>
    </recommendedName>
</protein>
<dbReference type="EC" id="1.14.14.17" evidence="5 13"/>
<evidence type="ECO:0000256" key="1">
    <source>
        <dbReference type="ARBA" id="ARBA00001974"/>
    </source>
</evidence>
<comment type="pathway">
    <text evidence="3">Terpene metabolism; lanosterol biosynthesis; lanosterol from farnesyl diphosphate: step 2/3.</text>
</comment>
<comment type="caution">
    <text evidence="13">Lacks conserved residue(s) required for the propagation of feature annotation.</text>
</comment>
<name>A0A087GCU6_ARAAL</name>
<evidence type="ECO:0000256" key="11">
    <source>
        <dbReference type="ARBA" id="ARBA00023136"/>
    </source>
</evidence>
<dbReference type="eggNOG" id="KOG1298">
    <property type="taxonomic scope" value="Eukaryota"/>
</dbReference>
<dbReference type="GO" id="GO:0005783">
    <property type="term" value="C:endoplasmic reticulum"/>
    <property type="evidence" value="ECO:0007669"/>
    <property type="project" value="TreeGrafter"/>
</dbReference>
<dbReference type="GO" id="GO:0009725">
    <property type="term" value="P:response to hormone"/>
    <property type="evidence" value="ECO:0007669"/>
    <property type="project" value="UniProtKB-ARBA"/>
</dbReference>
<evidence type="ECO:0000256" key="12">
    <source>
        <dbReference type="ARBA" id="ARBA00048658"/>
    </source>
</evidence>
<dbReference type="EMBL" id="CM002876">
    <property type="protein sequence ID" value="KFK27698.1"/>
    <property type="molecule type" value="Genomic_DNA"/>
</dbReference>
<dbReference type="FunFam" id="3.50.50.60:FF:000074">
    <property type="entry name" value="Squalene monooxygenase 2"/>
    <property type="match status" value="1"/>
</dbReference>
<dbReference type="Gene3D" id="3.50.50.60">
    <property type="entry name" value="FAD/NAD(P)-binding domain"/>
    <property type="match status" value="1"/>
</dbReference>
<dbReference type="PANTHER" id="PTHR10835">
    <property type="entry name" value="SQUALENE MONOOXYGENASE"/>
    <property type="match status" value="1"/>
</dbReference>
<evidence type="ECO:0000256" key="3">
    <source>
        <dbReference type="ARBA" id="ARBA00005018"/>
    </source>
</evidence>
<accession>A0A087GCU6</accession>
<evidence type="ECO:0000256" key="2">
    <source>
        <dbReference type="ARBA" id="ARBA00004141"/>
    </source>
</evidence>
<dbReference type="GO" id="GO:0016126">
    <property type="term" value="P:sterol biosynthetic process"/>
    <property type="evidence" value="ECO:0007669"/>
    <property type="project" value="UniProtKB-UniRule"/>
</dbReference>
<dbReference type="UniPathway" id="UPA00767">
    <property type="reaction ID" value="UER00752"/>
</dbReference>
<proteinExistence type="inferred from homology"/>
<dbReference type="PANTHER" id="PTHR10835:SF22">
    <property type="entry name" value="SQUALENE EPOXIDASE 5-RELATED"/>
    <property type="match status" value="1"/>
</dbReference>
<keyword evidence="7 13" id="KW-0812">Transmembrane</keyword>
<dbReference type="GO" id="GO:0004506">
    <property type="term" value="F:squalene monooxygenase activity"/>
    <property type="evidence" value="ECO:0007669"/>
    <property type="project" value="UniProtKB-UniRule"/>
</dbReference>